<keyword evidence="2" id="KW-0472">Membrane</keyword>
<feature type="region of interest" description="Disordered" evidence="1">
    <location>
        <begin position="105"/>
        <end position="160"/>
    </location>
</feature>
<dbReference type="AlphaFoldDB" id="A0A918XB55"/>
<proteinExistence type="predicted"/>
<dbReference type="EMBL" id="BMXL01000006">
    <property type="protein sequence ID" value="GHD22271.1"/>
    <property type="molecule type" value="Genomic_DNA"/>
</dbReference>
<gene>
    <name evidence="3" type="ORF">GCM10007147_16350</name>
</gene>
<reference evidence="3 4" key="1">
    <citation type="journal article" date="2014" name="Int. J. Syst. Evol. Microbiol.">
        <title>Complete genome sequence of Corynebacterium casei LMG S-19264T (=DSM 44701T), isolated from a smear-ripened cheese.</title>
        <authorList>
            <consortium name="US DOE Joint Genome Institute (JGI-PGF)"/>
            <person name="Walter F."/>
            <person name="Albersmeier A."/>
            <person name="Kalinowski J."/>
            <person name="Ruckert C."/>
        </authorList>
    </citation>
    <scope>NUCLEOTIDE SEQUENCE [LARGE SCALE GENOMIC DNA]</scope>
    <source>
        <strain evidence="3 4">KCTC 19473</strain>
    </source>
</reference>
<keyword evidence="2" id="KW-0812">Transmembrane</keyword>
<evidence type="ECO:0000313" key="3">
    <source>
        <dbReference type="EMBL" id="GHD22271.1"/>
    </source>
</evidence>
<dbReference type="RefSeq" id="WP_230479939.1">
    <property type="nucleotide sequence ID" value="NZ_BMXL01000006.1"/>
</dbReference>
<comment type="caution">
    <text evidence="3">The sequence shown here is derived from an EMBL/GenBank/DDBJ whole genome shotgun (WGS) entry which is preliminary data.</text>
</comment>
<name>A0A918XB55_9ACTN</name>
<accession>A0A918XB55</accession>
<keyword evidence="2" id="KW-1133">Transmembrane helix</keyword>
<feature type="compositionally biased region" description="Basic and acidic residues" evidence="1">
    <location>
        <begin position="113"/>
        <end position="135"/>
    </location>
</feature>
<evidence type="ECO:0000256" key="1">
    <source>
        <dbReference type="SAM" id="MobiDB-lite"/>
    </source>
</evidence>
<feature type="transmembrane region" description="Helical" evidence="2">
    <location>
        <begin position="40"/>
        <end position="58"/>
    </location>
</feature>
<dbReference type="Proteomes" id="UP000654947">
    <property type="component" value="Unassembled WGS sequence"/>
</dbReference>
<protein>
    <submittedName>
        <fullName evidence="3">Uncharacterized protein</fullName>
    </submittedName>
</protein>
<organism evidence="3 4">
    <name type="scientific">Nocardiopsis kunsanensis</name>
    <dbReference type="NCBI Taxonomy" id="141693"/>
    <lineage>
        <taxon>Bacteria</taxon>
        <taxon>Bacillati</taxon>
        <taxon>Actinomycetota</taxon>
        <taxon>Actinomycetes</taxon>
        <taxon>Streptosporangiales</taxon>
        <taxon>Nocardiopsidaceae</taxon>
        <taxon>Nocardiopsis</taxon>
    </lineage>
</organism>
<evidence type="ECO:0000313" key="4">
    <source>
        <dbReference type="Proteomes" id="UP000654947"/>
    </source>
</evidence>
<sequence length="160" mass="17327">MHLLRTHFSLVPPTLFLAGLAAVALPLFRGSLGPWQAAELSVYGALLAAVVYLARNLVRLRREVWSWRMSIDGQGLECGELAADDREEVEARMDELLERLSHAAGFLSRTHGPGHEGPREEAPEPQRPTEAERAGEGVLTPVRDSGAEPVVRTEAAGAAT</sequence>
<keyword evidence="4" id="KW-1185">Reference proteome</keyword>
<evidence type="ECO:0000256" key="2">
    <source>
        <dbReference type="SAM" id="Phobius"/>
    </source>
</evidence>